<reference evidence="2" key="1">
    <citation type="submission" date="2016-11" db="EMBL/GenBank/DDBJ databases">
        <authorList>
            <person name="Varghese N."/>
            <person name="Submissions S."/>
        </authorList>
    </citation>
    <scope>NUCLEOTIDE SEQUENCE [LARGE SCALE GENOMIC DNA]</scope>
    <source>
        <strain evidence="2">DSM 22623</strain>
    </source>
</reference>
<dbReference type="EMBL" id="FQYP01000011">
    <property type="protein sequence ID" value="SHJ59829.1"/>
    <property type="molecule type" value="Genomic_DNA"/>
</dbReference>
<organism evidence="1 2">
    <name type="scientific">Aquimarina spongiae</name>
    <dbReference type="NCBI Taxonomy" id="570521"/>
    <lineage>
        <taxon>Bacteria</taxon>
        <taxon>Pseudomonadati</taxon>
        <taxon>Bacteroidota</taxon>
        <taxon>Flavobacteriia</taxon>
        <taxon>Flavobacteriales</taxon>
        <taxon>Flavobacteriaceae</taxon>
        <taxon>Aquimarina</taxon>
    </lineage>
</organism>
<dbReference type="InterPro" id="IPR026988">
    <property type="entry name" value="YaaC-like"/>
</dbReference>
<protein>
    <submittedName>
        <fullName evidence="1">YaaC-like Protein</fullName>
    </submittedName>
</protein>
<accession>A0A1M6KLN9</accession>
<name>A0A1M6KLN9_9FLAO</name>
<sequence length="338" mass="39917">MTELKEKYGFPLFTKETNLVYLGHERKLIISDVWAFWDYVIKKKNIDKKFLLSLLEQAKNFYNAAESAPLNTKPLLFYYSFLNLSKIVLNLEHNYGQHIHYLHGISERNNNSFRRSGVTLQPIEKDKIKVASELYRLFNGVTIDTNTTINLKNLLSHCVGIHRAYSEIYRVSESFCKLSNVLYFKDGKEIGIKAKVQCDGRDITSLKKLGYHIEKEEGIPYLIESLNIDKYSPTRQDYYALSQQLIHKGVWYYVGDDGYKMYISKQKQHRYPTEMIIYWTIFYLGSITRYRPNLFKEIFNDMEQWLMSEFLTTQPKQFLYLTTAKMLGQKVLKAYTSF</sequence>
<dbReference type="AlphaFoldDB" id="A0A1M6KLN9"/>
<gene>
    <name evidence="1" type="ORF">SAMN04488508_11184</name>
</gene>
<dbReference type="Proteomes" id="UP000184432">
    <property type="component" value="Unassembled WGS sequence"/>
</dbReference>
<keyword evidence="2" id="KW-1185">Reference proteome</keyword>
<proteinExistence type="predicted"/>
<evidence type="ECO:0000313" key="1">
    <source>
        <dbReference type="EMBL" id="SHJ59829.1"/>
    </source>
</evidence>
<evidence type="ECO:0000313" key="2">
    <source>
        <dbReference type="Proteomes" id="UP000184432"/>
    </source>
</evidence>
<dbReference type="OrthoDB" id="7041536at2"/>
<dbReference type="Pfam" id="PF14175">
    <property type="entry name" value="YaaC"/>
    <property type="match status" value="1"/>
</dbReference>
<dbReference type="RefSeq" id="WP_073321084.1">
    <property type="nucleotide sequence ID" value="NZ_FQYP01000011.1"/>
</dbReference>